<feature type="domain" description="AB hydrolase-1" evidence="2">
    <location>
        <begin position="27"/>
        <end position="167"/>
    </location>
</feature>
<organism evidence="3 4">
    <name type="scientific">Fonsecaea erecta</name>
    <dbReference type="NCBI Taxonomy" id="1367422"/>
    <lineage>
        <taxon>Eukaryota</taxon>
        <taxon>Fungi</taxon>
        <taxon>Dikarya</taxon>
        <taxon>Ascomycota</taxon>
        <taxon>Pezizomycotina</taxon>
        <taxon>Eurotiomycetes</taxon>
        <taxon>Chaetothyriomycetidae</taxon>
        <taxon>Chaetothyriales</taxon>
        <taxon>Herpotrichiellaceae</taxon>
        <taxon>Fonsecaea</taxon>
    </lineage>
</organism>
<dbReference type="PANTHER" id="PTHR43194">
    <property type="entry name" value="HYDROLASE ALPHA/BETA FOLD FAMILY"/>
    <property type="match status" value="1"/>
</dbReference>
<dbReference type="GeneID" id="30006570"/>
<dbReference type="SUPFAM" id="SSF53474">
    <property type="entry name" value="alpha/beta-Hydrolases"/>
    <property type="match status" value="1"/>
</dbReference>
<evidence type="ECO:0000313" key="4">
    <source>
        <dbReference type="Proteomes" id="UP000078343"/>
    </source>
</evidence>
<feature type="region of interest" description="Disordered" evidence="1">
    <location>
        <begin position="192"/>
        <end position="215"/>
    </location>
</feature>
<name>A0A178ZV99_9EURO</name>
<gene>
    <name evidence="3" type="ORF">AYL99_02400</name>
</gene>
<dbReference type="InterPro" id="IPR029058">
    <property type="entry name" value="AB_hydrolase_fold"/>
</dbReference>
<dbReference type="InterPro" id="IPR050228">
    <property type="entry name" value="Carboxylesterase_BioH"/>
</dbReference>
<dbReference type="AlphaFoldDB" id="A0A178ZV99"/>
<dbReference type="InterPro" id="IPR000073">
    <property type="entry name" value="AB_hydrolase_1"/>
</dbReference>
<dbReference type="Proteomes" id="UP000078343">
    <property type="component" value="Unassembled WGS sequence"/>
</dbReference>
<feature type="compositionally biased region" description="Low complexity" evidence="1">
    <location>
        <begin position="195"/>
        <end position="210"/>
    </location>
</feature>
<accession>A0A178ZV99</accession>
<sequence>MAFELKTAHSRDGTKIAFYQIGTGPGIIILHGAMQHGLSHMDLAKALSENFTCYLPDRRGRGKSGPTGRDYSIQKEVEDVEAIHLVTGAKFLFGVSSGALITLRAALAAPPSHIRRIAVFEPPWRPEADREAMTAWVQRYHAEIDRGELAKAAVTTMLGTEMGLAIFRSKYFPQGALVLLAKVLLAFEQHTTGHNNSNNKPNSKDSSPSDGEQQYAGPLIKDLIPTVRNDIEIAMSMLGEESLQKLAAIQTETLILGGSRSQAYLKNAVHELERTLPNAVRVEFDGLDHGATFNKAQHGSPDVFAAELRRFFSQGNDEAAQGNASPP</sequence>
<keyword evidence="4" id="KW-1185">Reference proteome</keyword>
<dbReference type="EMBL" id="LVYI01000002">
    <property type="protein sequence ID" value="OAP63173.1"/>
    <property type="molecule type" value="Genomic_DNA"/>
</dbReference>
<dbReference type="Pfam" id="PF12697">
    <property type="entry name" value="Abhydrolase_6"/>
    <property type="match status" value="1"/>
</dbReference>
<dbReference type="PANTHER" id="PTHR43194:SF2">
    <property type="entry name" value="PEROXISOMAL MEMBRANE PROTEIN LPX1"/>
    <property type="match status" value="1"/>
</dbReference>
<proteinExistence type="predicted"/>
<dbReference type="RefSeq" id="XP_018696540.1">
    <property type="nucleotide sequence ID" value="XM_018833916.1"/>
</dbReference>
<evidence type="ECO:0000259" key="2">
    <source>
        <dbReference type="Pfam" id="PF12697"/>
    </source>
</evidence>
<dbReference type="Gene3D" id="3.40.50.1820">
    <property type="entry name" value="alpha/beta hydrolase"/>
    <property type="match status" value="1"/>
</dbReference>
<evidence type="ECO:0000313" key="3">
    <source>
        <dbReference type="EMBL" id="OAP63173.1"/>
    </source>
</evidence>
<protein>
    <recommendedName>
        <fullName evidence="2">AB hydrolase-1 domain-containing protein</fullName>
    </recommendedName>
</protein>
<evidence type="ECO:0000256" key="1">
    <source>
        <dbReference type="SAM" id="MobiDB-lite"/>
    </source>
</evidence>
<dbReference type="OrthoDB" id="408373at2759"/>
<comment type="caution">
    <text evidence="3">The sequence shown here is derived from an EMBL/GenBank/DDBJ whole genome shotgun (WGS) entry which is preliminary data.</text>
</comment>
<reference evidence="3 4" key="1">
    <citation type="submission" date="2016-04" db="EMBL/GenBank/DDBJ databases">
        <title>Draft genome of Fonsecaea erecta CBS 125763.</title>
        <authorList>
            <person name="Weiss V.A."/>
            <person name="Vicente V.A."/>
            <person name="Raittz R.T."/>
            <person name="Moreno L.F."/>
            <person name="De Souza E.M."/>
            <person name="Pedrosa F.O."/>
            <person name="Steffens M.B."/>
            <person name="Faoro H."/>
            <person name="Tadra-Sfeir M.Z."/>
            <person name="Najafzadeh M.J."/>
            <person name="Felipe M.S."/>
            <person name="Teixeira M."/>
            <person name="Sun J."/>
            <person name="Xi L."/>
            <person name="Gomes R."/>
            <person name="De Azevedo C.M."/>
            <person name="Salgado C.G."/>
            <person name="Da Silva M.B."/>
            <person name="Nascimento M.F."/>
            <person name="Queiroz-Telles F."/>
            <person name="Attili D.S."/>
            <person name="Gorbushina A."/>
        </authorList>
    </citation>
    <scope>NUCLEOTIDE SEQUENCE [LARGE SCALE GENOMIC DNA]</scope>
    <source>
        <strain evidence="3 4">CBS 125763</strain>
    </source>
</reference>